<dbReference type="InterPro" id="IPR007502">
    <property type="entry name" value="Helicase-assoc_dom"/>
</dbReference>
<dbReference type="InterPro" id="IPR000504">
    <property type="entry name" value="RRM_dom"/>
</dbReference>
<dbReference type="SMART" id="SM00490">
    <property type="entry name" value="HELICc"/>
    <property type="match status" value="1"/>
</dbReference>
<dbReference type="PROSITE" id="PS00518">
    <property type="entry name" value="ZF_RING_1"/>
    <property type="match status" value="1"/>
</dbReference>
<feature type="compositionally biased region" description="Basic and acidic residues" evidence="15">
    <location>
        <begin position="121"/>
        <end position="142"/>
    </location>
</feature>
<dbReference type="PANTHER" id="PTHR18934:SF91">
    <property type="entry name" value="PRE-MRNA-SPLICING FACTOR ATP-DEPENDENT RNA HELICASE PRP16"/>
    <property type="match status" value="1"/>
</dbReference>
<evidence type="ECO:0000256" key="10">
    <source>
        <dbReference type="ARBA" id="ARBA00022840"/>
    </source>
</evidence>
<dbReference type="CDD" id="cd18791">
    <property type="entry name" value="SF2_C_RHA"/>
    <property type="match status" value="1"/>
</dbReference>
<dbReference type="InterPro" id="IPR035979">
    <property type="entry name" value="RBD_domain_sf"/>
</dbReference>
<dbReference type="PROSITE" id="PS50089">
    <property type="entry name" value="ZF_RING_2"/>
    <property type="match status" value="1"/>
</dbReference>
<evidence type="ECO:0000259" key="19">
    <source>
        <dbReference type="PROSITE" id="PS51194"/>
    </source>
</evidence>
<dbReference type="PROSITE" id="PS00690">
    <property type="entry name" value="DEAH_ATP_HELICASE"/>
    <property type="match status" value="1"/>
</dbReference>
<protein>
    <submittedName>
        <fullName evidence="21">DEAHC-like protein</fullName>
    </submittedName>
</protein>
<evidence type="ECO:0000256" key="1">
    <source>
        <dbReference type="ARBA" id="ARBA00022679"/>
    </source>
</evidence>
<dbReference type="InterPro" id="IPR001650">
    <property type="entry name" value="Helicase_C-like"/>
</dbReference>
<dbReference type="Pfam" id="PF00271">
    <property type="entry name" value="Helicase_C"/>
    <property type="match status" value="1"/>
</dbReference>
<evidence type="ECO:0000256" key="15">
    <source>
        <dbReference type="SAM" id="MobiDB-lite"/>
    </source>
</evidence>
<evidence type="ECO:0000256" key="8">
    <source>
        <dbReference type="ARBA" id="ARBA00022806"/>
    </source>
</evidence>
<keyword evidence="2" id="KW-0479">Metal-binding</keyword>
<dbReference type="PROSITE" id="PS51192">
    <property type="entry name" value="HELICASE_ATP_BIND_1"/>
    <property type="match status" value="1"/>
</dbReference>
<feature type="compositionally biased region" description="Basic and acidic residues" evidence="15">
    <location>
        <begin position="242"/>
        <end position="252"/>
    </location>
</feature>
<accession>A0ABY7G1F4</accession>
<feature type="domain" description="Helicase ATP-binding" evidence="18">
    <location>
        <begin position="496"/>
        <end position="659"/>
    </location>
</feature>
<feature type="domain" description="RRM" evidence="17">
    <location>
        <begin position="1245"/>
        <end position="1337"/>
    </location>
</feature>
<feature type="compositionally biased region" description="Basic and acidic residues" evidence="15">
    <location>
        <begin position="211"/>
        <end position="224"/>
    </location>
</feature>
<evidence type="ECO:0000256" key="2">
    <source>
        <dbReference type="ARBA" id="ARBA00022723"/>
    </source>
</evidence>
<dbReference type="InterPro" id="IPR013087">
    <property type="entry name" value="Znf_C2H2_type"/>
</dbReference>
<feature type="domain" description="Helicase C-terminal" evidence="19">
    <location>
        <begin position="690"/>
        <end position="862"/>
    </location>
</feature>
<dbReference type="CDD" id="cd00105">
    <property type="entry name" value="KH-I"/>
    <property type="match status" value="1"/>
</dbReference>
<dbReference type="PANTHER" id="PTHR18934">
    <property type="entry name" value="ATP-DEPENDENT RNA HELICASE"/>
    <property type="match status" value="1"/>
</dbReference>
<evidence type="ECO:0000256" key="6">
    <source>
        <dbReference type="ARBA" id="ARBA00022786"/>
    </source>
</evidence>
<dbReference type="InterPro" id="IPR013083">
    <property type="entry name" value="Znf_RING/FYVE/PHD"/>
</dbReference>
<dbReference type="InterPro" id="IPR011545">
    <property type="entry name" value="DEAD/DEAH_box_helicase_dom"/>
</dbReference>
<dbReference type="CDD" id="cd00590">
    <property type="entry name" value="RRM_SF"/>
    <property type="match status" value="1"/>
</dbReference>
<keyword evidence="9" id="KW-0862">Zinc</keyword>
<dbReference type="Proteomes" id="UP001164746">
    <property type="component" value="Chromosome 15"/>
</dbReference>
<dbReference type="Pfam" id="PF00076">
    <property type="entry name" value="RRM_1"/>
    <property type="match status" value="1"/>
</dbReference>
<dbReference type="PROSITE" id="PS51873">
    <property type="entry name" value="TRIAD"/>
    <property type="match status" value="1"/>
</dbReference>
<dbReference type="Gene3D" id="3.30.40.10">
    <property type="entry name" value="Zinc/RING finger domain, C3HC4 (zinc finger)"/>
    <property type="match status" value="1"/>
</dbReference>
<dbReference type="Pfam" id="PF01485">
    <property type="entry name" value="IBR"/>
    <property type="match status" value="1"/>
</dbReference>
<keyword evidence="13" id="KW-0694">RNA-binding</keyword>
<evidence type="ECO:0000256" key="11">
    <source>
        <dbReference type="ARBA" id="ARBA00038040"/>
    </source>
</evidence>
<feature type="compositionally biased region" description="Basic and acidic residues" evidence="15">
    <location>
        <begin position="157"/>
        <end position="177"/>
    </location>
</feature>
<dbReference type="Pfam" id="PF24471">
    <property type="entry name" value="KH_DEAH11"/>
    <property type="match status" value="1"/>
</dbReference>
<dbReference type="InterPro" id="IPR002464">
    <property type="entry name" value="DNA/RNA_helicase_DEAH_CS"/>
</dbReference>
<evidence type="ECO:0000259" key="20">
    <source>
        <dbReference type="PROSITE" id="PS51873"/>
    </source>
</evidence>
<evidence type="ECO:0000256" key="5">
    <source>
        <dbReference type="ARBA" id="ARBA00022771"/>
    </source>
</evidence>
<dbReference type="InterPro" id="IPR044066">
    <property type="entry name" value="TRIAD_supradom"/>
</dbReference>
<sequence length="1940" mass="218642">MKTVKMDKGNRRISLLVMASGNDFNELAISLQNTSQSTKPDNESKDSSHKIMNNDVLNQITVDKQDFPRSLPLDKDIANINEEFGGARPKQGHLHSDRHMTLIGSSQGKPTFGYENREKQYSISENRDREASKIEQNKDTRRQPIYSKSTTLAYDNPEWRHSVSEDKSNFSDKRRPINADVTEQRSSFKSSECSRTIENTLDVGFDPVPDADEKRKSAENEEKGSCSPKANINGSTGTSKMEISKGDTQKAKYNDTCEKPIRKHGNTRKKHDKRKQTHIFVVFYDKVSNERGIRDVLYQRMGRPKWLNFVVECVDEMVGVSEGCTLVTTSFASANTAKKAVNLLHCSNRSSSSKVRGFFSKEKAIGEELTITNKREAEIRKALEELIETTEQVLDKHDAKIKHTEDEIVEIDNDLHRRKQIPINQFDNLSRKKLAELQSQREEFCKYIKAMKTKIEEIKDNDRFVNDLKEIQNALGVECRRLEAALPIYARREDILTTIRNNQVSVIIGDTGSGKSTQMVQYLYQAGFGDKGLIACTQPRKIAAISLATHVSKELASSVGQIVGYQVGMQMKKTYITKVLYMTDYLLLNECLADRSLTRYSCVIIDEAHERSIHTDLLLGLLKQCMKTRPELKVIVTSATIDPDIFVQYFGGQHNCPVLSVSGRAFPVNEIWEDGELNDSPYPNGFVEKALQKAINIHTTTDVNSGDILVFLTSAIETTRCAERFKQKCGDQNCICLPLHGRLKPEEQQQVFDQTPKGKRKVIFSTNIAETSVTIDGIKYVIDTGLAKEMRFDPKRNMSSLDVVFVSKSSANQRKGRAGRTSAGTCYRLYAQTVFSKMDESGTPEILRIHLAKGILRLLQLKVNYVDFEYVQSPSEAAMENAVDELMRIGAVDKDGITELGELIVRLPIEPRLGVMVKKGIDMGVGLESFVIATCCNQEVFFRAGSDEENKQADMKRLKFCHIGGDLLTMLSVYREWDKVNETEKGKWCKDNSVNEKSMKGVRDMVNEICTTLTRDLDVKIQHKFIEVADAESRIGKLIFECMDYNLGYYLGHEEAGYVIVNRNHRVQIHPSSALISLGLQPEWIVFYKVLKTSADFLTEITPVPEKYIEEAEGSNKIKLNRTDLANQRVKRVSTIPVGKHVFGKFVGPMHKELKSLKAKIQDVCNGSTVVIEANKRKGEIVLFTVPQYSEVALGKLHENLKPLPDQLLNERLEEALCESGLRLVIKEGGEVAEILMPDQYRACNIKENECAKYSLSEDEVRSALSQYGPLEQVWLTKEPKSKSSLFWGKVTFTNESDAKKAVTDVMKEGDRSFSLVPVTGSVNHQGFTIKLSWTRRIGKGICYVCCNTPEDVPKLLISRIQVLDRIISINKCMPSKQGSDKKKADLYITSVSLAACEEDIKEALADSLGVDNSKNRFDVIIPREDCTLRTNELGLVRTELTNMLSTLSRSDHFQLNVKEYEPKKVIATAFATYNDANVCEDVADKINAGNKCINGCKVRAMVEYKSSLHVKKSLFHLLEQEVIEKVKMYQTQCPSTTVEIRSLKSGHYSLDMKSITFQKLAKAKVSFDKLLQGEVLDRDVINDIQVLFSADGREKIKRIEKITGAIINIDGRRMQIIVQGRTDARNRAVELIRTEVLICTESNETERRLKGEDNTPGLMKALVMKYGLRLDKLKSETGLSSIALNFQHQKISLSGKDDALVKAMSIIREQKESLSNHNKTANAGILLPDCPVCLTPIDEADMCRLEYCGHAYCKTCLTTQIRVAIQNREFPVNCATENCDKGLVARDFNVQVRNSLIRASELVQASMTSFVMRHNKDYKFCPTPNCQMVYKISGIGERFDCGLCHASTCTTCHIEFHEGLTCDMYQSAKKAGDAVLKWIKEDPINRKMCPVCDQGIEKIDGCDHMECKCGTHICWKCLRYFSSSSACYGHLRTAHGSFV</sequence>
<dbReference type="InterPro" id="IPR014001">
    <property type="entry name" value="Helicase_ATP-bd"/>
</dbReference>
<keyword evidence="7" id="KW-0378">Hydrolase</keyword>
<dbReference type="Gene3D" id="3.30.70.330">
    <property type="match status" value="1"/>
</dbReference>
<feature type="region of interest" description="Disordered" evidence="15">
    <location>
        <begin position="121"/>
        <end position="252"/>
    </location>
</feature>
<feature type="compositionally biased region" description="Polar residues" evidence="15">
    <location>
        <begin position="228"/>
        <end position="241"/>
    </location>
</feature>
<evidence type="ECO:0000256" key="3">
    <source>
        <dbReference type="ARBA" id="ARBA00022737"/>
    </source>
</evidence>
<dbReference type="Gene3D" id="1.20.120.1080">
    <property type="match status" value="1"/>
</dbReference>
<keyword evidence="1" id="KW-0808">Transferase</keyword>
<keyword evidence="14" id="KW-0175">Coiled coil</keyword>
<dbReference type="PROSITE" id="PS51194">
    <property type="entry name" value="HELICASE_CTER"/>
    <property type="match status" value="1"/>
</dbReference>
<reference evidence="21" key="1">
    <citation type="submission" date="2022-11" db="EMBL/GenBank/DDBJ databases">
        <title>Centuries of genome instability and evolution in soft-shell clam transmissible cancer (bioRxiv).</title>
        <authorList>
            <person name="Hart S.F.M."/>
            <person name="Yonemitsu M.A."/>
            <person name="Giersch R.M."/>
            <person name="Beal B.F."/>
            <person name="Arriagada G."/>
            <person name="Davis B.W."/>
            <person name="Ostrander E.A."/>
            <person name="Goff S.P."/>
            <person name="Metzger M.J."/>
        </authorList>
    </citation>
    <scope>NUCLEOTIDE SEQUENCE</scope>
    <source>
        <strain evidence="21">MELC-2E11</strain>
        <tissue evidence="21">Siphon/mantle</tissue>
    </source>
</reference>
<organism evidence="21 22">
    <name type="scientific">Mya arenaria</name>
    <name type="common">Soft-shell clam</name>
    <dbReference type="NCBI Taxonomy" id="6604"/>
    <lineage>
        <taxon>Eukaryota</taxon>
        <taxon>Metazoa</taxon>
        <taxon>Spiralia</taxon>
        <taxon>Lophotrochozoa</taxon>
        <taxon>Mollusca</taxon>
        <taxon>Bivalvia</taxon>
        <taxon>Autobranchia</taxon>
        <taxon>Heteroconchia</taxon>
        <taxon>Euheterodonta</taxon>
        <taxon>Imparidentia</taxon>
        <taxon>Neoheterodontei</taxon>
        <taxon>Myida</taxon>
        <taxon>Myoidea</taxon>
        <taxon>Myidae</taxon>
        <taxon>Mya</taxon>
    </lineage>
</organism>
<dbReference type="Pfam" id="PF00270">
    <property type="entry name" value="DEAD"/>
    <property type="match status" value="1"/>
</dbReference>
<comment type="similarity">
    <text evidence="11">Belongs to the DEAD box helicase family. DEAH subfamily. PRP16 sub-subfamily.</text>
</comment>
<dbReference type="SMART" id="SM00647">
    <property type="entry name" value="IBR"/>
    <property type="match status" value="2"/>
</dbReference>
<dbReference type="SUPFAM" id="SSF52540">
    <property type="entry name" value="P-loop containing nucleoside triphosphate hydrolases"/>
    <property type="match status" value="1"/>
</dbReference>
<dbReference type="SMART" id="SM00487">
    <property type="entry name" value="DEXDc"/>
    <property type="match status" value="1"/>
</dbReference>
<dbReference type="CDD" id="cd20335">
    <property type="entry name" value="BRcat_RBR"/>
    <property type="match status" value="1"/>
</dbReference>
<feature type="domain" description="RING-type" evidence="16">
    <location>
        <begin position="1731"/>
        <end position="1779"/>
    </location>
</feature>
<dbReference type="InterPro" id="IPR002867">
    <property type="entry name" value="IBR_dom"/>
</dbReference>
<keyword evidence="3" id="KW-0677">Repeat</keyword>
<keyword evidence="6" id="KW-0833">Ubl conjugation pathway</keyword>
<gene>
    <name evidence="21" type="ORF">MAR_012923</name>
</gene>
<dbReference type="CDD" id="cd22585">
    <property type="entry name" value="Rcat_RBR_DEAH12-like"/>
    <property type="match status" value="1"/>
</dbReference>
<dbReference type="InterPro" id="IPR017907">
    <property type="entry name" value="Znf_RING_CS"/>
</dbReference>
<dbReference type="PROSITE" id="PS00028">
    <property type="entry name" value="ZINC_FINGER_C2H2_1"/>
    <property type="match status" value="1"/>
</dbReference>
<dbReference type="InterPro" id="IPR056245">
    <property type="entry name" value="KH_DEAH11/12"/>
</dbReference>
<dbReference type="InterPro" id="IPR012677">
    <property type="entry name" value="Nucleotide-bd_a/b_plait_sf"/>
</dbReference>
<keyword evidence="10" id="KW-0067">ATP-binding</keyword>
<evidence type="ECO:0000256" key="9">
    <source>
        <dbReference type="ARBA" id="ARBA00022833"/>
    </source>
</evidence>
<keyword evidence="5 12" id="KW-0863">Zinc-finger</keyword>
<dbReference type="Pfam" id="PF07717">
    <property type="entry name" value="OB_NTP_bind"/>
    <property type="match status" value="1"/>
</dbReference>
<evidence type="ECO:0000259" key="17">
    <source>
        <dbReference type="PROSITE" id="PS50102"/>
    </source>
</evidence>
<evidence type="ECO:0000256" key="13">
    <source>
        <dbReference type="PROSITE-ProRule" id="PRU00176"/>
    </source>
</evidence>
<dbReference type="SMART" id="SM00847">
    <property type="entry name" value="HA2"/>
    <property type="match status" value="1"/>
</dbReference>
<evidence type="ECO:0000256" key="7">
    <source>
        <dbReference type="ARBA" id="ARBA00022801"/>
    </source>
</evidence>
<feature type="coiled-coil region" evidence="14">
    <location>
        <begin position="380"/>
        <end position="414"/>
    </location>
</feature>
<dbReference type="PROSITE" id="PS50102">
    <property type="entry name" value="RRM"/>
    <property type="match status" value="1"/>
</dbReference>
<evidence type="ECO:0000256" key="14">
    <source>
        <dbReference type="SAM" id="Coils"/>
    </source>
</evidence>
<evidence type="ECO:0000256" key="12">
    <source>
        <dbReference type="PROSITE-ProRule" id="PRU00175"/>
    </source>
</evidence>
<evidence type="ECO:0000259" key="16">
    <source>
        <dbReference type="PROSITE" id="PS50089"/>
    </source>
</evidence>
<keyword evidence="22" id="KW-1185">Reference proteome</keyword>
<dbReference type="EMBL" id="CP111026">
    <property type="protein sequence ID" value="WAR27219.1"/>
    <property type="molecule type" value="Genomic_DNA"/>
</dbReference>
<evidence type="ECO:0000259" key="18">
    <source>
        <dbReference type="PROSITE" id="PS51192"/>
    </source>
</evidence>
<dbReference type="CDD" id="cd17917">
    <property type="entry name" value="DEXHc_RHA-like"/>
    <property type="match status" value="1"/>
</dbReference>
<keyword evidence="8" id="KW-0347">Helicase</keyword>
<dbReference type="SUPFAM" id="SSF57850">
    <property type="entry name" value="RING/U-box"/>
    <property type="match status" value="3"/>
</dbReference>
<dbReference type="InterPro" id="IPR027417">
    <property type="entry name" value="P-loop_NTPase"/>
</dbReference>
<dbReference type="SUPFAM" id="SSF54928">
    <property type="entry name" value="RNA-binding domain, RBD"/>
    <property type="match status" value="1"/>
</dbReference>
<evidence type="ECO:0000256" key="4">
    <source>
        <dbReference type="ARBA" id="ARBA00022741"/>
    </source>
</evidence>
<evidence type="ECO:0000313" key="21">
    <source>
        <dbReference type="EMBL" id="WAR27219.1"/>
    </source>
</evidence>
<dbReference type="InterPro" id="IPR001841">
    <property type="entry name" value="Znf_RING"/>
</dbReference>
<name>A0ABY7G1F4_MYAAR</name>
<dbReference type="Gene3D" id="3.40.50.300">
    <property type="entry name" value="P-loop containing nucleotide triphosphate hydrolases"/>
    <property type="match status" value="2"/>
</dbReference>
<dbReference type="Gene3D" id="1.20.120.1750">
    <property type="match status" value="1"/>
</dbReference>
<feature type="compositionally biased region" description="Polar residues" evidence="15">
    <location>
        <begin position="184"/>
        <end position="199"/>
    </location>
</feature>
<feature type="domain" description="RING-type" evidence="20">
    <location>
        <begin position="1727"/>
        <end position="1935"/>
    </location>
</feature>
<keyword evidence="4" id="KW-0547">Nucleotide-binding</keyword>
<dbReference type="InterPro" id="IPR011709">
    <property type="entry name" value="DEAD-box_helicase_OB_fold"/>
</dbReference>
<proteinExistence type="inferred from homology"/>
<evidence type="ECO:0000313" key="22">
    <source>
        <dbReference type="Proteomes" id="UP001164746"/>
    </source>
</evidence>